<dbReference type="Gene3D" id="3.40.50.300">
    <property type="entry name" value="P-loop containing nucleotide triphosphate hydrolases"/>
    <property type="match status" value="1"/>
</dbReference>
<dbReference type="PANTHER" id="PTHR39184">
    <property type="match status" value="1"/>
</dbReference>
<dbReference type="EMBL" id="BAND01000076">
    <property type="protein sequence ID" value="GAJ29726.1"/>
    <property type="molecule type" value="Genomic_DNA"/>
</dbReference>
<sequence>MNDIQFPESLAFLFEPARYKVAYGGRGSGKSWGMALALLIQGAEKPLRVLCAREFQKSIADSVHSLLADHIARHAALADFYTVQNTTIVGRNGTEFIFAGLRHNIASIKSIEGVDRCWVEEAQTITKGSLDVLIPTIRKEGSEIWLGFNPELAEDEVYRRFVLSAPRNAIVRKVNWDQNPFFPAVLREEMEQLKATDYDAWLNVWQGNPRQVLEGAIYAGEIRQATDEGRICRVEHDPWVPVFTAWDLGWSDMTSIWFWQKIGFDIRAIDFYQMRMEGLDHYVGVLERRGYQYERHFLPHDANQGQLSAAGKTIAAQLRSRNMPVTVLPQLPVAAGISAARALFPRIWFDEQKCADGLNSLRRYRYDVDQQTGQFSKKPLHDDASHGADAFRQLAVAINDPRPKPPQKTVPRPQFVGAASGWMGA</sequence>
<evidence type="ECO:0000259" key="2">
    <source>
        <dbReference type="Pfam" id="PF04466"/>
    </source>
</evidence>
<gene>
    <name evidence="3" type="ORF">Amme_076_019</name>
</gene>
<evidence type="ECO:0000313" key="4">
    <source>
        <dbReference type="Proteomes" id="UP000019760"/>
    </source>
</evidence>
<dbReference type="InterPro" id="IPR035412">
    <property type="entry name" value="Terminase_L_N"/>
</dbReference>
<feature type="region of interest" description="Disordered" evidence="1">
    <location>
        <begin position="399"/>
        <end position="425"/>
    </location>
</feature>
<accession>A0A023D7I1</accession>
<dbReference type="InterPro" id="IPR052380">
    <property type="entry name" value="Viral_DNA_packaging_terminase"/>
</dbReference>
<dbReference type="PANTHER" id="PTHR39184:SF1">
    <property type="entry name" value="PBSX PHAGE TERMINASE LARGE SUBUNIT"/>
    <property type="match status" value="1"/>
</dbReference>
<keyword evidence="4" id="KW-1185">Reference proteome</keyword>
<dbReference type="Gene3D" id="3.30.420.280">
    <property type="match status" value="1"/>
</dbReference>
<dbReference type="OrthoDB" id="479677at2"/>
<comment type="caution">
    <text evidence="3">The sequence shown here is derived from an EMBL/GenBank/DDBJ whole genome shotgun (WGS) entry which is preliminary data.</text>
</comment>
<name>A0A023D7I1_ACIMT</name>
<dbReference type="Pfam" id="PF04466">
    <property type="entry name" value="Terminase_3"/>
    <property type="match status" value="1"/>
</dbReference>
<organism evidence="3 4">
    <name type="scientific">Acidomonas methanolica NBRC 104435</name>
    <dbReference type="NCBI Taxonomy" id="1231351"/>
    <lineage>
        <taxon>Bacteria</taxon>
        <taxon>Pseudomonadati</taxon>
        <taxon>Pseudomonadota</taxon>
        <taxon>Alphaproteobacteria</taxon>
        <taxon>Acetobacterales</taxon>
        <taxon>Acetobacteraceae</taxon>
        <taxon>Acidomonas</taxon>
    </lineage>
</organism>
<dbReference type="NCBIfam" id="TIGR01547">
    <property type="entry name" value="phage_term_2"/>
    <property type="match status" value="1"/>
</dbReference>
<feature type="domain" description="Phage terminase large subunit N-terminal" evidence="2">
    <location>
        <begin position="18"/>
        <end position="207"/>
    </location>
</feature>
<evidence type="ECO:0000313" key="3">
    <source>
        <dbReference type="EMBL" id="GAJ29726.1"/>
    </source>
</evidence>
<evidence type="ECO:0000256" key="1">
    <source>
        <dbReference type="SAM" id="MobiDB-lite"/>
    </source>
</evidence>
<dbReference type="RefSeq" id="WP_042059981.1">
    <property type="nucleotide sequence ID" value="NZ_BAND01000076.1"/>
</dbReference>
<protein>
    <submittedName>
        <fullName evidence="3">Phage terminase large subunit</fullName>
    </submittedName>
</protein>
<dbReference type="AlphaFoldDB" id="A0A023D7I1"/>
<proteinExistence type="predicted"/>
<reference evidence="3 4" key="2">
    <citation type="journal article" date="2014" name="FEMS Microbiol. Lett.">
        <title>Draft genomic DNA sequence of the facultatively methylotrophic bacterium Acidomonas methanolica type strain MB58.</title>
        <authorList>
            <person name="Higashiura N."/>
            <person name="Hadano H."/>
            <person name="Hirakawa H."/>
            <person name="Matsutani M."/>
            <person name="Takabe S."/>
            <person name="Matsushita K."/>
            <person name="Azuma Y."/>
        </authorList>
    </citation>
    <scope>NUCLEOTIDE SEQUENCE [LARGE SCALE GENOMIC DNA]</scope>
    <source>
        <strain evidence="3 4">MB58</strain>
    </source>
</reference>
<dbReference type="InterPro" id="IPR006437">
    <property type="entry name" value="Phage_terminase_lsu"/>
</dbReference>
<reference evidence="4" key="1">
    <citation type="journal article" date="2014" name="FEMS Microbiol. Lett.">
        <title>Draft Genomic DNA Sequence of the Facultatively Methylotrophic Bacterium Acidomonas methanolica type strain MB58.</title>
        <authorList>
            <person name="Higashiura N."/>
            <person name="Hadano H."/>
            <person name="Hirakawa H."/>
            <person name="Matsutani M."/>
            <person name="Takabe S."/>
            <person name="Matsushita K."/>
            <person name="Azuma Y."/>
        </authorList>
    </citation>
    <scope>NUCLEOTIDE SEQUENCE [LARGE SCALE GENOMIC DNA]</scope>
    <source>
        <strain evidence="4">MB58</strain>
    </source>
</reference>
<dbReference type="InterPro" id="IPR027417">
    <property type="entry name" value="P-loop_NTPase"/>
</dbReference>
<dbReference type="Proteomes" id="UP000019760">
    <property type="component" value="Unassembled WGS sequence"/>
</dbReference>